<evidence type="ECO:0000313" key="2">
    <source>
        <dbReference type="EMBL" id="GII00054.1"/>
    </source>
</evidence>
<organism evidence="2 3">
    <name type="scientific">Planobispora takensis</name>
    <dbReference type="NCBI Taxonomy" id="1367882"/>
    <lineage>
        <taxon>Bacteria</taxon>
        <taxon>Bacillati</taxon>
        <taxon>Actinomycetota</taxon>
        <taxon>Actinomycetes</taxon>
        <taxon>Streptosporangiales</taxon>
        <taxon>Streptosporangiaceae</taxon>
        <taxon>Planobispora</taxon>
    </lineage>
</organism>
<protein>
    <submittedName>
        <fullName evidence="2">Uncharacterized protein</fullName>
    </submittedName>
</protein>
<dbReference type="AlphaFoldDB" id="A0A8J3WRW9"/>
<proteinExistence type="predicted"/>
<evidence type="ECO:0000313" key="3">
    <source>
        <dbReference type="Proteomes" id="UP000634476"/>
    </source>
</evidence>
<dbReference type="EMBL" id="BOOK01000013">
    <property type="protein sequence ID" value="GII00054.1"/>
    <property type="molecule type" value="Genomic_DNA"/>
</dbReference>
<feature type="compositionally biased region" description="Basic and acidic residues" evidence="1">
    <location>
        <begin position="26"/>
        <end position="37"/>
    </location>
</feature>
<comment type="caution">
    <text evidence="2">The sequence shown here is derived from an EMBL/GenBank/DDBJ whole genome shotgun (WGS) entry which is preliminary data.</text>
</comment>
<dbReference type="Proteomes" id="UP000634476">
    <property type="component" value="Unassembled WGS sequence"/>
</dbReference>
<reference evidence="2" key="1">
    <citation type="submission" date="2021-01" db="EMBL/GenBank/DDBJ databases">
        <title>Whole genome shotgun sequence of Planobispora takensis NBRC 109077.</title>
        <authorList>
            <person name="Komaki H."/>
            <person name="Tamura T."/>
        </authorList>
    </citation>
    <scope>NUCLEOTIDE SEQUENCE</scope>
    <source>
        <strain evidence="2">NBRC 109077</strain>
    </source>
</reference>
<keyword evidence="3" id="KW-1185">Reference proteome</keyword>
<feature type="region of interest" description="Disordered" evidence="1">
    <location>
        <begin position="92"/>
        <end position="115"/>
    </location>
</feature>
<evidence type="ECO:0000256" key="1">
    <source>
        <dbReference type="SAM" id="MobiDB-lite"/>
    </source>
</evidence>
<gene>
    <name evidence="2" type="ORF">Pta02_20620</name>
</gene>
<feature type="region of interest" description="Disordered" evidence="1">
    <location>
        <begin position="1"/>
        <end position="69"/>
    </location>
</feature>
<feature type="compositionally biased region" description="Basic residues" evidence="1">
    <location>
        <begin position="15"/>
        <end position="25"/>
    </location>
</feature>
<name>A0A8J3WRW9_9ACTN</name>
<sequence length="115" mass="12320">MALFSTGTVLLTHGARQRLKHHRHPSAPDDRGRDRHVNAPSKLDMEPAPAPAAAAGAPGRSHTELTGKRITGYGPGVLWRCEGNPVRFRCGRATVTGPTCRESGHSAATTYERDA</sequence>
<accession>A0A8J3WRW9</accession>